<dbReference type="InterPro" id="IPR020846">
    <property type="entry name" value="MFS_dom"/>
</dbReference>
<feature type="transmembrane region" description="Helical" evidence="8">
    <location>
        <begin position="164"/>
        <end position="184"/>
    </location>
</feature>
<feature type="transmembrane region" description="Helical" evidence="8">
    <location>
        <begin position="305"/>
        <end position="326"/>
    </location>
</feature>
<comment type="similarity">
    <text evidence="2">Belongs to the major facilitator superfamily.</text>
</comment>
<dbReference type="Pfam" id="PF07690">
    <property type="entry name" value="MFS_1"/>
    <property type="match status" value="1"/>
</dbReference>
<keyword evidence="5 8" id="KW-1133">Transmembrane helix</keyword>
<dbReference type="PANTHER" id="PTHR23514:SF3">
    <property type="entry name" value="BYPASS OF STOP CODON PROTEIN 6"/>
    <property type="match status" value="1"/>
</dbReference>
<comment type="subcellular location">
    <subcellularLocation>
        <location evidence="1">Endomembrane system</location>
        <topology evidence="1">Multi-pass membrane protein</topology>
    </subcellularLocation>
</comment>
<evidence type="ECO:0000256" key="4">
    <source>
        <dbReference type="ARBA" id="ARBA00022692"/>
    </source>
</evidence>
<dbReference type="AlphaFoldDB" id="A0AAE8N5F5"/>
<dbReference type="PROSITE" id="PS50850">
    <property type="entry name" value="MFS"/>
    <property type="match status" value="1"/>
</dbReference>
<evidence type="ECO:0000256" key="8">
    <source>
        <dbReference type="SAM" id="Phobius"/>
    </source>
</evidence>
<feature type="domain" description="Major facilitator superfamily (MFS) profile" evidence="9">
    <location>
        <begin position="99"/>
        <end position="481"/>
    </location>
</feature>
<evidence type="ECO:0000256" key="5">
    <source>
        <dbReference type="ARBA" id="ARBA00022989"/>
    </source>
</evidence>
<feature type="transmembrane region" description="Helical" evidence="8">
    <location>
        <begin position="130"/>
        <end position="152"/>
    </location>
</feature>
<feature type="transmembrane region" description="Helical" evidence="8">
    <location>
        <begin position="225"/>
        <end position="244"/>
    </location>
</feature>
<dbReference type="GO" id="GO:0022857">
    <property type="term" value="F:transmembrane transporter activity"/>
    <property type="evidence" value="ECO:0007669"/>
    <property type="project" value="InterPro"/>
</dbReference>
<comment type="caution">
    <text evidence="10">The sequence shown here is derived from an EMBL/GenBank/DDBJ whole genome shotgun (WGS) entry which is preliminary data.</text>
</comment>
<evidence type="ECO:0000256" key="3">
    <source>
        <dbReference type="ARBA" id="ARBA00022448"/>
    </source>
</evidence>
<keyword evidence="6 8" id="KW-0472">Membrane</keyword>
<reference evidence="10" key="1">
    <citation type="submission" date="2018-03" db="EMBL/GenBank/DDBJ databases">
        <authorList>
            <person name="Guldener U."/>
        </authorList>
    </citation>
    <scope>NUCLEOTIDE SEQUENCE</scope>
</reference>
<dbReference type="InterPro" id="IPR011701">
    <property type="entry name" value="MFS"/>
</dbReference>
<accession>A0AAE8N5F5</accession>
<feature type="transmembrane region" description="Helical" evidence="8">
    <location>
        <begin position="457"/>
        <end position="477"/>
    </location>
</feature>
<evidence type="ECO:0000256" key="7">
    <source>
        <dbReference type="SAM" id="MobiDB-lite"/>
    </source>
</evidence>
<feature type="transmembrane region" description="Helical" evidence="8">
    <location>
        <begin position="190"/>
        <end position="213"/>
    </location>
</feature>
<keyword evidence="3" id="KW-0813">Transport</keyword>
<feature type="compositionally biased region" description="Polar residues" evidence="7">
    <location>
        <begin position="18"/>
        <end position="27"/>
    </location>
</feature>
<feature type="transmembrane region" description="Helical" evidence="8">
    <location>
        <begin position="250"/>
        <end position="273"/>
    </location>
</feature>
<dbReference type="InterPro" id="IPR036259">
    <property type="entry name" value="MFS_trans_sf"/>
</dbReference>
<feature type="region of interest" description="Disordered" evidence="7">
    <location>
        <begin position="1"/>
        <end position="78"/>
    </location>
</feature>
<evidence type="ECO:0000256" key="1">
    <source>
        <dbReference type="ARBA" id="ARBA00004127"/>
    </source>
</evidence>
<evidence type="ECO:0000256" key="6">
    <source>
        <dbReference type="ARBA" id="ARBA00023136"/>
    </source>
</evidence>
<dbReference type="GO" id="GO:0012505">
    <property type="term" value="C:endomembrane system"/>
    <property type="evidence" value="ECO:0007669"/>
    <property type="project" value="UniProtKB-SubCell"/>
</dbReference>
<name>A0AAE8N5F5_9PEZI</name>
<sequence length="484" mass="51709">MVENDSAAGPHPVAPSNAEDNTPQSLSGDVGEKPATFSPSPSIRGGDLVSPDDLEGQPTPNPARAGEETVAGLPHSGQDGDLGHSVIQRWCRPRGNIPRLAFAFLSFFIAGMNDAALGALLPYLEEYYGLNYTTVSLIFLTPFVGYSVAAFTNARIHLRWGQRGIAVMAPFCHVVAFAIVSIHPPFPALVILYGLSGFGNGLTDAAYCAWVGVMDKSNQIQGFMHSSYSVGALCAPLISTSMVVHSGLPWYTYFYIMIGMAVVEWVGLVTTFWRKTGAVYRAEHPREEGSTGAGTREALRSKVTWLGAIFFFTYMGVEVGLGGWVVTFMLRVRNAGKFAAGATGSGFWAGQAAGRMALGFVTERYGERVTIAVYVAASVALQLVFWLVPQFVVSAVAAALLGFFLGPMFPGAINLTAKLLPKHIHVSAMGFAMSLGGTGGTVFPFVIGAIANARGVWVMQPFILSLLVIIAITWFFYPRVPGGK</sequence>
<gene>
    <name evidence="10" type="ORF">DNG_07841</name>
</gene>
<dbReference type="InterPro" id="IPR051788">
    <property type="entry name" value="MFS_Transporter"/>
</dbReference>
<evidence type="ECO:0000313" key="10">
    <source>
        <dbReference type="EMBL" id="SPO05155.1"/>
    </source>
</evidence>
<dbReference type="FunFam" id="1.20.1250.20:FF:000286">
    <property type="entry name" value="MFS efflux transporter"/>
    <property type="match status" value="1"/>
</dbReference>
<dbReference type="PANTHER" id="PTHR23514">
    <property type="entry name" value="BYPASS OF STOP CODON PROTEIN 6"/>
    <property type="match status" value="1"/>
</dbReference>
<keyword evidence="4 8" id="KW-0812">Transmembrane</keyword>
<feature type="transmembrane region" description="Helical" evidence="8">
    <location>
        <begin position="429"/>
        <end position="451"/>
    </location>
</feature>
<proteinExistence type="inferred from homology"/>
<dbReference type="EMBL" id="ONZQ02000012">
    <property type="protein sequence ID" value="SPO05155.1"/>
    <property type="molecule type" value="Genomic_DNA"/>
</dbReference>
<protein>
    <submittedName>
        <fullName evidence="10">Related to tetracycline resistance proteins</fullName>
    </submittedName>
</protein>
<dbReference type="Proteomes" id="UP001187682">
    <property type="component" value="Unassembled WGS sequence"/>
</dbReference>
<feature type="transmembrane region" description="Helical" evidence="8">
    <location>
        <begin position="394"/>
        <end position="417"/>
    </location>
</feature>
<feature type="transmembrane region" description="Helical" evidence="8">
    <location>
        <begin position="369"/>
        <end position="388"/>
    </location>
</feature>
<evidence type="ECO:0000256" key="2">
    <source>
        <dbReference type="ARBA" id="ARBA00008335"/>
    </source>
</evidence>
<dbReference type="FunFam" id="1.20.1250.20:FF:000308">
    <property type="entry name" value="MFS efflux transporter"/>
    <property type="match status" value="1"/>
</dbReference>
<evidence type="ECO:0000313" key="11">
    <source>
        <dbReference type="Proteomes" id="UP001187682"/>
    </source>
</evidence>
<feature type="transmembrane region" description="Helical" evidence="8">
    <location>
        <begin position="100"/>
        <end position="124"/>
    </location>
</feature>
<dbReference type="Gene3D" id="1.20.1250.20">
    <property type="entry name" value="MFS general substrate transporter like domains"/>
    <property type="match status" value="2"/>
</dbReference>
<evidence type="ECO:0000259" key="9">
    <source>
        <dbReference type="PROSITE" id="PS50850"/>
    </source>
</evidence>
<dbReference type="GO" id="GO:0016020">
    <property type="term" value="C:membrane"/>
    <property type="evidence" value="ECO:0007669"/>
    <property type="project" value="TreeGrafter"/>
</dbReference>
<organism evidence="10 11">
    <name type="scientific">Cephalotrichum gorgonifer</name>
    <dbReference type="NCBI Taxonomy" id="2041049"/>
    <lineage>
        <taxon>Eukaryota</taxon>
        <taxon>Fungi</taxon>
        <taxon>Dikarya</taxon>
        <taxon>Ascomycota</taxon>
        <taxon>Pezizomycotina</taxon>
        <taxon>Sordariomycetes</taxon>
        <taxon>Hypocreomycetidae</taxon>
        <taxon>Microascales</taxon>
        <taxon>Microascaceae</taxon>
        <taxon>Cephalotrichum</taxon>
    </lineage>
</organism>
<keyword evidence="11" id="KW-1185">Reference proteome</keyword>
<dbReference type="SUPFAM" id="SSF103473">
    <property type="entry name" value="MFS general substrate transporter"/>
    <property type="match status" value="1"/>
</dbReference>